<accession>A0A409XTB6</accession>
<evidence type="ECO:0000256" key="2">
    <source>
        <dbReference type="SAM" id="SignalP"/>
    </source>
</evidence>
<evidence type="ECO:0000313" key="4">
    <source>
        <dbReference type="Proteomes" id="UP000283269"/>
    </source>
</evidence>
<reference evidence="3 4" key="1">
    <citation type="journal article" date="2018" name="Evol. Lett.">
        <title>Horizontal gene cluster transfer increased hallucinogenic mushroom diversity.</title>
        <authorList>
            <person name="Reynolds H.T."/>
            <person name="Vijayakumar V."/>
            <person name="Gluck-Thaler E."/>
            <person name="Korotkin H.B."/>
            <person name="Matheny P.B."/>
            <person name="Slot J.C."/>
        </authorList>
    </citation>
    <scope>NUCLEOTIDE SEQUENCE [LARGE SCALE GENOMIC DNA]</scope>
    <source>
        <strain evidence="3 4">2631</strain>
    </source>
</reference>
<gene>
    <name evidence="3" type="ORF">CVT25_009738</name>
</gene>
<dbReference type="OrthoDB" id="3025387at2759"/>
<organism evidence="3 4">
    <name type="scientific">Psilocybe cyanescens</name>
    <dbReference type="NCBI Taxonomy" id="93625"/>
    <lineage>
        <taxon>Eukaryota</taxon>
        <taxon>Fungi</taxon>
        <taxon>Dikarya</taxon>
        <taxon>Basidiomycota</taxon>
        <taxon>Agaricomycotina</taxon>
        <taxon>Agaricomycetes</taxon>
        <taxon>Agaricomycetidae</taxon>
        <taxon>Agaricales</taxon>
        <taxon>Agaricineae</taxon>
        <taxon>Strophariaceae</taxon>
        <taxon>Psilocybe</taxon>
    </lineage>
</organism>
<evidence type="ECO:0000256" key="1">
    <source>
        <dbReference type="SAM" id="MobiDB-lite"/>
    </source>
</evidence>
<name>A0A409XTB6_PSICY</name>
<dbReference type="AlphaFoldDB" id="A0A409XTB6"/>
<feature type="region of interest" description="Disordered" evidence="1">
    <location>
        <begin position="51"/>
        <end position="73"/>
    </location>
</feature>
<dbReference type="InParanoid" id="A0A409XTB6"/>
<sequence>MQFVYIIFVLAQIVTIMALAPRDSGVVTAERVYHTMITQSPYMVDETSTTTWTQSPSITDSQATVAPTSSATA</sequence>
<feature type="chain" id="PRO_5019276858" evidence="2">
    <location>
        <begin position="19"/>
        <end position="73"/>
    </location>
</feature>
<keyword evidence="2" id="KW-0732">Signal</keyword>
<dbReference type="EMBL" id="NHYD01000477">
    <property type="protein sequence ID" value="PPQ94069.1"/>
    <property type="molecule type" value="Genomic_DNA"/>
</dbReference>
<comment type="caution">
    <text evidence="3">The sequence shown here is derived from an EMBL/GenBank/DDBJ whole genome shotgun (WGS) entry which is preliminary data.</text>
</comment>
<dbReference type="Proteomes" id="UP000283269">
    <property type="component" value="Unassembled WGS sequence"/>
</dbReference>
<keyword evidence="4" id="KW-1185">Reference proteome</keyword>
<protein>
    <submittedName>
        <fullName evidence="3">Uncharacterized protein</fullName>
    </submittedName>
</protein>
<evidence type="ECO:0000313" key="3">
    <source>
        <dbReference type="EMBL" id="PPQ94069.1"/>
    </source>
</evidence>
<proteinExistence type="predicted"/>
<feature type="signal peptide" evidence="2">
    <location>
        <begin position="1"/>
        <end position="18"/>
    </location>
</feature>